<proteinExistence type="predicted"/>
<dbReference type="Pfam" id="PF02575">
    <property type="entry name" value="YbaB_DNA_bd"/>
    <property type="match status" value="1"/>
</dbReference>
<dbReference type="InterPro" id="IPR036894">
    <property type="entry name" value="YbaB-like_sf"/>
</dbReference>
<name>A0ABQ4EZ93_9ACTN</name>
<evidence type="ECO:0008006" key="4">
    <source>
        <dbReference type="Google" id="ProtNLM"/>
    </source>
</evidence>
<feature type="compositionally biased region" description="Basic and acidic residues" evidence="1">
    <location>
        <begin position="22"/>
        <end position="31"/>
    </location>
</feature>
<dbReference type="Gene3D" id="3.30.1310.10">
    <property type="entry name" value="Nucleoid-associated protein YbaB-like domain"/>
    <property type="match status" value="1"/>
</dbReference>
<reference evidence="2 3" key="1">
    <citation type="submission" date="2021-01" db="EMBL/GenBank/DDBJ databases">
        <title>Whole genome shotgun sequence of Plantactinospora mayteni NBRC 109088.</title>
        <authorList>
            <person name="Komaki H."/>
            <person name="Tamura T."/>
        </authorList>
    </citation>
    <scope>NUCLEOTIDE SEQUENCE [LARGE SCALE GENOMIC DNA]</scope>
    <source>
        <strain evidence="2 3">NBRC 109088</strain>
    </source>
</reference>
<dbReference type="Proteomes" id="UP000621500">
    <property type="component" value="Unassembled WGS sequence"/>
</dbReference>
<gene>
    <name evidence="2" type="ORF">Pma05_65510</name>
</gene>
<dbReference type="RefSeq" id="WP_203861315.1">
    <property type="nucleotide sequence ID" value="NZ_BAAAZQ010000021.1"/>
</dbReference>
<dbReference type="InterPro" id="IPR004401">
    <property type="entry name" value="YbaB/EbfC"/>
</dbReference>
<protein>
    <recommendedName>
        <fullName evidence="4">YbaB/EbfC family DNA-binding protein</fullName>
    </recommendedName>
</protein>
<keyword evidence="3" id="KW-1185">Reference proteome</keyword>
<comment type="caution">
    <text evidence="2">The sequence shown here is derived from an EMBL/GenBank/DDBJ whole genome shotgun (WGS) entry which is preliminary data.</text>
</comment>
<sequence length="139" mass="15336">MSDLWHVLGDIDRLMEAVQREADAARDRQQATREPTTGSALDGRVRVRLAADGRVDEIRLADDAMQLRAGELAEGIARAFNQAWLAARDHDEAAVAASAVDPAALAEQLREVREEGMRSMRAITDSLSDAMARIERRAR</sequence>
<dbReference type="SUPFAM" id="SSF82607">
    <property type="entry name" value="YbaB-like"/>
    <property type="match status" value="1"/>
</dbReference>
<evidence type="ECO:0000313" key="3">
    <source>
        <dbReference type="Proteomes" id="UP000621500"/>
    </source>
</evidence>
<evidence type="ECO:0000256" key="1">
    <source>
        <dbReference type="SAM" id="MobiDB-lite"/>
    </source>
</evidence>
<dbReference type="EMBL" id="BONX01000049">
    <property type="protein sequence ID" value="GIG99978.1"/>
    <property type="molecule type" value="Genomic_DNA"/>
</dbReference>
<feature type="region of interest" description="Disordered" evidence="1">
    <location>
        <begin position="22"/>
        <end position="42"/>
    </location>
</feature>
<organism evidence="2 3">
    <name type="scientific">Plantactinospora mayteni</name>
    <dbReference type="NCBI Taxonomy" id="566021"/>
    <lineage>
        <taxon>Bacteria</taxon>
        <taxon>Bacillati</taxon>
        <taxon>Actinomycetota</taxon>
        <taxon>Actinomycetes</taxon>
        <taxon>Micromonosporales</taxon>
        <taxon>Micromonosporaceae</taxon>
        <taxon>Plantactinospora</taxon>
    </lineage>
</organism>
<evidence type="ECO:0000313" key="2">
    <source>
        <dbReference type="EMBL" id="GIG99978.1"/>
    </source>
</evidence>
<accession>A0ABQ4EZ93</accession>